<dbReference type="CDD" id="cd01285">
    <property type="entry name" value="nucleoside_deaminase"/>
    <property type="match status" value="1"/>
</dbReference>
<dbReference type="PANTHER" id="PTHR11079:SF161">
    <property type="entry name" value="CMP_DCMP-TYPE DEAMINASE DOMAIN-CONTAINING PROTEIN"/>
    <property type="match status" value="1"/>
</dbReference>
<accession>A0ABZ1J566</accession>
<evidence type="ECO:0000259" key="1">
    <source>
        <dbReference type="PROSITE" id="PS51747"/>
    </source>
</evidence>
<dbReference type="RefSeq" id="WP_381815249.1">
    <property type="nucleotide sequence ID" value="NZ_CP108125.1"/>
</dbReference>
<dbReference type="SUPFAM" id="SSF53927">
    <property type="entry name" value="Cytidine deaminase-like"/>
    <property type="match status" value="1"/>
</dbReference>
<keyword evidence="3" id="KW-1185">Reference proteome</keyword>
<dbReference type="EMBL" id="CP108125">
    <property type="protein sequence ID" value="WTO87702.1"/>
    <property type="molecule type" value="Genomic_DNA"/>
</dbReference>
<sequence>MRRAVALATESVAEGGGPFGALVVRNGEVVATGTNRVTAALDPTAHAEVRALRAACAELETVSLERCALIVSCEPCPMCLTAALWARVERVVYGADRHDAAAAGFDDAALHELFARRDDVEWPLSVERLDLPNSTEPFDAWRAAPDREEY</sequence>
<proteinExistence type="predicted"/>
<reference evidence="2 3" key="1">
    <citation type="submission" date="2022-10" db="EMBL/GenBank/DDBJ databases">
        <title>The complete genomes of actinobacterial strains from the NBC collection.</title>
        <authorList>
            <person name="Joergensen T.S."/>
            <person name="Alvarez Arevalo M."/>
            <person name="Sterndorff E.B."/>
            <person name="Faurdal D."/>
            <person name="Vuksanovic O."/>
            <person name="Mourched A.-S."/>
            <person name="Charusanti P."/>
            <person name="Shaw S."/>
            <person name="Blin K."/>
            <person name="Weber T."/>
        </authorList>
    </citation>
    <scope>NUCLEOTIDE SEQUENCE [LARGE SCALE GENOMIC DNA]</scope>
    <source>
        <strain evidence="2 3">NBC_00206</strain>
    </source>
</reference>
<organism evidence="2 3">
    <name type="scientific">Streptomyces nigra</name>
    <dbReference type="NCBI Taxonomy" id="1827580"/>
    <lineage>
        <taxon>Bacteria</taxon>
        <taxon>Bacillati</taxon>
        <taxon>Actinomycetota</taxon>
        <taxon>Actinomycetes</taxon>
        <taxon>Kitasatosporales</taxon>
        <taxon>Streptomycetaceae</taxon>
        <taxon>Streptomyces</taxon>
    </lineage>
</organism>
<protein>
    <submittedName>
        <fullName evidence="2">Nucleoside deaminase</fullName>
    </submittedName>
</protein>
<name>A0ABZ1J566_9ACTN</name>
<evidence type="ECO:0000313" key="3">
    <source>
        <dbReference type="Proteomes" id="UP001622690"/>
    </source>
</evidence>
<dbReference type="Pfam" id="PF00383">
    <property type="entry name" value="dCMP_cyt_deam_1"/>
    <property type="match status" value="1"/>
</dbReference>
<dbReference type="InterPro" id="IPR016193">
    <property type="entry name" value="Cytidine_deaminase-like"/>
</dbReference>
<dbReference type="Proteomes" id="UP001622690">
    <property type="component" value="Chromosome"/>
</dbReference>
<evidence type="ECO:0000313" key="2">
    <source>
        <dbReference type="EMBL" id="WTO87702.1"/>
    </source>
</evidence>
<dbReference type="PANTHER" id="PTHR11079">
    <property type="entry name" value="CYTOSINE DEAMINASE FAMILY MEMBER"/>
    <property type="match status" value="1"/>
</dbReference>
<gene>
    <name evidence="2" type="ORF">OHU27_26730</name>
</gene>
<dbReference type="InterPro" id="IPR002125">
    <property type="entry name" value="CMP_dCMP_dom"/>
</dbReference>
<dbReference type="PROSITE" id="PS51747">
    <property type="entry name" value="CYT_DCMP_DEAMINASES_2"/>
    <property type="match status" value="1"/>
</dbReference>
<feature type="domain" description="CMP/dCMP-type deaminase" evidence="1">
    <location>
        <begin position="1"/>
        <end position="117"/>
    </location>
</feature>
<dbReference type="Gene3D" id="3.40.140.10">
    <property type="entry name" value="Cytidine Deaminase, domain 2"/>
    <property type="match status" value="1"/>
</dbReference>